<evidence type="ECO:0000256" key="1">
    <source>
        <dbReference type="SAM" id="MobiDB-lite"/>
    </source>
</evidence>
<keyword evidence="3" id="KW-1185">Reference proteome</keyword>
<sequence length="94" mass="9678">MSIRPPVAAGARFRVRRRLASVRRVLHPAFPDCPGAEIWAREAHAGAPGTFGVEAVADANSVASPSSMTAPGSSCPSEKICGAQGQRGKPAKSP</sequence>
<accession>A0ABN5M6I3</accession>
<organism evidence="2 3">
    <name type="scientific">Paracoccus mutanolyticus</name>
    <dbReference type="NCBI Taxonomy" id="1499308"/>
    <lineage>
        <taxon>Bacteria</taxon>
        <taxon>Pseudomonadati</taxon>
        <taxon>Pseudomonadota</taxon>
        <taxon>Alphaproteobacteria</taxon>
        <taxon>Rhodobacterales</taxon>
        <taxon>Paracoccaceae</taxon>
        <taxon>Paracoccus</taxon>
    </lineage>
</organism>
<dbReference type="Proteomes" id="UP000249922">
    <property type="component" value="Chromosome"/>
</dbReference>
<proteinExistence type="predicted"/>
<gene>
    <name evidence="2" type="ORF">DPM13_12410</name>
</gene>
<dbReference type="EMBL" id="CP030239">
    <property type="protein sequence ID" value="AWX93618.1"/>
    <property type="molecule type" value="Genomic_DNA"/>
</dbReference>
<reference evidence="2 3" key="1">
    <citation type="submission" date="2018-06" db="EMBL/GenBank/DDBJ databases">
        <title>Complete genome sequence of Paracoccus mutanolyticus strain RSP-02 isolated from cellulosic waste.</title>
        <authorList>
            <person name="Amrutha R.N."/>
            <person name="Shrivastav A."/>
            <person name="Buddana S.K."/>
            <person name="Deshpande U."/>
            <person name="Prakasham R.S."/>
        </authorList>
    </citation>
    <scope>NUCLEOTIDE SEQUENCE [LARGE SCALE GENOMIC DNA]</scope>
    <source>
        <strain evidence="2 3">RSP-02</strain>
    </source>
</reference>
<evidence type="ECO:0000313" key="2">
    <source>
        <dbReference type="EMBL" id="AWX93618.1"/>
    </source>
</evidence>
<feature type="region of interest" description="Disordered" evidence="1">
    <location>
        <begin position="62"/>
        <end position="94"/>
    </location>
</feature>
<name>A0ABN5M6I3_9RHOB</name>
<feature type="compositionally biased region" description="Polar residues" evidence="1">
    <location>
        <begin position="62"/>
        <end position="76"/>
    </location>
</feature>
<evidence type="ECO:0000313" key="3">
    <source>
        <dbReference type="Proteomes" id="UP000249922"/>
    </source>
</evidence>
<protein>
    <submittedName>
        <fullName evidence="2">Uncharacterized protein</fullName>
    </submittedName>
</protein>